<dbReference type="PANTHER" id="PTHR37984">
    <property type="entry name" value="PROTEIN CBG26694"/>
    <property type="match status" value="1"/>
</dbReference>
<gene>
    <name evidence="3" type="ORF">ECPE_LOCUS2531</name>
</gene>
<dbReference type="Pfam" id="PF00078">
    <property type="entry name" value="RVT_1"/>
    <property type="match status" value="1"/>
</dbReference>
<keyword evidence="4" id="KW-1185">Reference proteome</keyword>
<dbReference type="SUPFAM" id="SSF56672">
    <property type="entry name" value="DNA/RNA polymerases"/>
    <property type="match status" value="1"/>
</dbReference>
<dbReference type="PANTHER" id="PTHR37984:SF9">
    <property type="entry name" value="INTEGRASE CATALYTIC DOMAIN-CONTAINING PROTEIN"/>
    <property type="match status" value="1"/>
</dbReference>
<accession>A0A183A6E6</accession>
<dbReference type="InterPro" id="IPR050951">
    <property type="entry name" value="Retrovirus_Pol_polyprotein"/>
</dbReference>
<feature type="region of interest" description="Disordered" evidence="1">
    <location>
        <begin position="1"/>
        <end position="36"/>
    </location>
</feature>
<evidence type="ECO:0000313" key="5">
    <source>
        <dbReference type="WBParaSite" id="ECPE_0000253101-mRNA-1"/>
    </source>
</evidence>
<evidence type="ECO:0000259" key="2">
    <source>
        <dbReference type="Pfam" id="PF00078"/>
    </source>
</evidence>
<dbReference type="WBParaSite" id="ECPE_0000253101-mRNA-1">
    <property type="protein sequence ID" value="ECPE_0000253101-mRNA-1"/>
    <property type="gene ID" value="ECPE_0000253101"/>
</dbReference>
<organism evidence="5">
    <name type="scientific">Echinostoma caproni</name>
    <dbReference type="NCBI Taxonomy" id="27848"/>
    <lineage>
        <taxon>Eukaryota</taxon>
        <taxon>Metazoa</taxon>
        <taxon>Spiralia</taxon>
        <taxon>Lophotrochozoa</taxon>
        <taxon>Platyhelminthes</taxon>
        <taxon>Trematoda</taxon>
        <taxon>Digenea</taxon>
        <taxon>Plagiorchiida</taxon>
        <taxon>Echinostomata</taxon>
        <taxon>Echinostomatoidea</taxon>
        <taxon>Echinostomatidae</taxon>
        <taxon>Echinostoma</taxon>
    </lineage>
</organism>
<sequence>MKATSNEAVTLFQQQKTLSNRPPTAKRASKPQKDSPEQLVVKFSNNTEGMHIQPAKLEVDGEPIFLKPRGIAHGQRDGVLQALEKMERNGINTRVTSSTWATQIVIAIKSDGKTPRICGDYRLTLNPRVQKCAATTMEPEDFMKALHGSTCSSNIDLADAYLQIPLAATCRHFTTINTTWGLYQYNFLPFGLHTSSSIFRVAIDDVIRGLDGVLAYQDDVILFGTTKAEHDDKLLKLLERFAQNNVSIRASKCMFS</sequence>
<evidence type="ECO:0000313" key="3">
    <source>
        <dbReference type="EMBL" id="VDP66726.1"/>
    </source>
</evidence>
<feature type="domain" description="Reverse transcriptase" evidence="2">
    <location>
        <begin position="137"/>
        <end position="255"/>
    </location>
</feature>
<proteinExistence type="predicted"/>
<dbReference type="InterPro" id="IPR043502">
    <property type="entry name" value="DNA/RNA_pol_sf"/>
</dbReference>
<dbReference type="InterPro" id="IPR043128">
    <property type="entry name" value="Rev_trsase/Diguanyl_cyclase"/>
</dbReference>
<dbReference type="Proteomes" id="UP000272942">
    <property type="component" value="Unassembled WGS sequence"/>
</dbReference>
<name>A0A183A6E6_9TREM</name>
<dbReference type="OrthoDB" id="7550118at2759"/>
<reference evidence="5" key="1">
    <citation type="submission" date="2016-06" db="UniProtKB">
        <authorList>
            <consortium name="WormBaseParasite"/>
        </authorList>
    </citation>
    <scope>IDENTIFICATION</scope>
</reference>
<dbReference type="EMBL" id="UZAN01039678">
    <property type="protein sequence ID" value="VDP66726.1"/>
    <property type="molecule type" value="Genomic_DNA"/>
</dbReference>
<feature type="compositionally biased region" description="Polar residues" evidence="1">
    <location>
        <begin position="1"/>
        <end position="22"/>
    </location>
</feature>
<dbReference type="Gene3D" id="3.10.10.10">
    <property type="entry name" value="HIV Type 1 Reverse Transcriptase, subunit A, domain 1"/>
    <property type="match status" value="1"/>
</dbReference>
<dbReference type="AlphaFoldDB" id="A0A183A6E6"/>
<reference evidence="3 4" key="2">
    <citation type="submission" date="2018-11" db="EMBL/GenBank/DDBJ databases">
        <authorList>
            <consortium name="Pathogen Informatics"/>
        </authorList>
    </citation>
    <scope>NUCLEOTIDE SEQUENCE [LARGE SCALE GENOMIC DNA]</scope>
    <source>
        <strain evidence="3 4">Egypt</strain>
    </source>
</reference>
<protein>
    <submittedName>
        <fullName evidence="5">Reverse transcriptase domain-containing protein</fullName>
    </submittedName>
</protein>
<evidence type="ECO:0000256" key="1">
    <source>
        <dbReference type="SAM" id="MobiDB-lite"/>
    </source>
</evidence>
<dbReference type="Gene3D" id="3.30.70.270">
    <property type="match status" value="1"/>
</dbReference>
<dbReference type="InterPro" id="IPR000477">
    <property type="entry name" value="RT_dom"/>
</dbReference>
<dbReference type="CDD" id="cd01647">
    <property type="entry name" value="RT_LTR"/>
    <property type="match status" value="1"/>
</dbReference>
<evidence type="ECO:0000313" key="4">
    <source>
        <dbReference type="Proteomes" id="UP000272942"/>
    </source>
</evidence>